<gene>
    <name evidence="1" type="ORF">M514_21867</name>
</gene>
<protein>
    <submittedName>
        <fullName evidence="1">Uncharacterized protein</fullName>
    </submittedName>
</protein>
<organism evidence="1">
    <name type="scientific">Trichuris suis</name>
    <name type="common">pig whipworm</name>
    <dbReference type="NCBI Taxonomy" id="68888"/>
    <lineage>
        <taxon>Eukaryota</taxon>
        <taxon>Metazoa</taxon>
        <taxon>Ecdysozoa</taxon>
        <taxon>Nematoda</taxon>
        <taxon>Enoplea</taxon>
        <taxon>Dorylaimia</taxon>
        <taxon>Trichinellida</taxon>
        <taxon>Trichuridae</taxon>
        <taxon>Trichuris</taxon>
    </lineage>
</organism>
<dbReference type="AlphaFoldDB" id="A0A085N8V8"/>
<evidence type="ECO:0000313" key="1">
    <source>
        <dbReference type="EMBL" id="KFD65904.1"/>
    </source>
</evidence>
<name>A0A085N8V8_9BILA</name>
<accession>A0A085N8V8</accession>
<reference evidence="1" key="1">
    <citation type="journal article" date="2014" name="Nat. Genet.">
        <title>Genome and transcriptome of the porcine whipworm Trichuris suis.</title>
        <authorList>
            <person name="Jex A.R."/>
            <person name="Nejsum P."/>
            <person name="Schwarz E.M."/>
            <person name="Hu L."/>
            <person name="Young N.D."/>
            <person name="Hall R.S."/>
            <person name="Korhonen P.K."/>
            <person name="Liao S."/>
            <person name="Thamsborg S."/>
            <person name="Xia J."/>
            <person name="Xu P."/>
            <person name="Wang S."/>
            <person name="Scheerlinck J.P."/>
            <person name="Hofmann A."/>
            <person name="Sternberg P.W."/>
            <person name="Wang J."/>
            <person name="Gasser R.B."/>
        </authorList>
    </citation>
    <scope>NUCLEOTIDE SEQUENCE [LARGE SCALE GENOMIC DNA]</scope>
    <source>
        <strain evidence="1">DCEP-RM93F</strain>
    </source>
</reference>
<sequence length="119" mass="13106">MPVVAARHYLTLAVTNYSPFKYHGALLPILLKEVYAFSSDVESAFYLNAVVAFSSASKGIFHLSLMRLINEQTAKRESHAYGGDTSEAKCAVFPLRCGRAVPVFCLRLWLGHNTIAGKI</sequence>
<dbReference type="Proteomes" id="UP000030758">
    <property type="component" value="Unassembled WGS sequence"/>
</dbReference>
<dbReference type="EMBL" id="KL367530">
    <property type="protein sequence ID" value="KFD65904.1"/>
    <property type="molecule type" value="Genomic_DNA"/>
</dbReference>
<proteinExistence type="predicted"/>